<feature type="region of interest" description="Disordered" evidence="1">
    <location>
        <begin position="89"/>
        <end position="123"/>
    </location>
</feature>
<keyword evidence="3" id="KW-1185">Reference proteome</keyword>
<evidence type="ECO:0000313" key="2">
    <source>
        <dbReference type="EMBL" id="KAJ6793903.1"/>
    </source>
</evidence>
<sequence length="179" mass="19982">MTTTSPLYHCKRHHAVASPKPSQHPCNNHRHLYHHRTQPIHKIYIVSTVSAYLASGPTSGVCVRVHIHHVISVRSVRYNPMAVHSRVRHSIIQNQKKKKNNWKEPNPAPSPPRRNCSSRSLLPSGIGSVPGPVESLILICPPNPRATGDRSRRCHRSDPANARASLFGAEIPKPIPSFR</sequence>
<proteinExistence type="predicted"/>
<name>A0AAX6DQ32_IRIPA</name>
<feature type="compositionally biased region" description="Basic residues" evidence="1">
    <location>
        <begin position="89"/>
        <end position="100"/>
    </location>
</feature>
<evidence type="ECO:0000313" key="3">
    <source>
        <dbReference type="Proteomes" id="UP001140949"/>
    </source>
</evidence>
<dbReference type="AlphaFoldDB" id="A0AAX6DQ32"/>
<dbReference type="EMBL" id="JANAVB010042618">
    <property type="protein sequence ID" value="KAJ6793903.1"/>
    <property type="molecule type" value="Genomic_DNA"/>
</dbReference>
<comment type="caution">
    <text evidence="2">The sequence shown here is derived from an EMBL/GenBank/DDBJ whole genome shotgun (WGS) entry which is preliminary data.</text>
</comment>
<evidence type="ECO:0000256" key="1">
    <source>
        <dbReference type="SAM" id="MobiDB-lite"/>
    </source>
</evidence>
<feature type="compositionally biased region" description="Low complexity" evidence="1">
    <location>
        <begin position="113"/>
        <end position="123"/>
    </location>
</feature>
<dbReference type="Proteomes" id="UP001140949">
    <property type="component" value="Unassembled WGS sequence"/>
</dbReference>
<reference evidence="2" key="2">
    <citation type="submission" date="2023-04" db="EMBL/GenBank/DDBJ databases">
        <authorList>
            <person name="Bruccoleri R.E."/>
            <person name="Oakeley E.J."/>
            <person name="Faust A.-M."/>
            <person name="Dessus-Babus S."/>
            <person name="Altorfer M."/>
            <person name="Burckhardt D."/>
            <person name="Oertli M."/>
            <person name="Naumann U."/>
            <person name="Petersen F."/>
            <person name="Wong J."/>
        </authorList>
    </citation>
    <scope>NUCLEOTIDE SEQUENCE</scope>
    <source>
        <strain evidence="2">GSM-AAB239-AS_SAM_17_03QT</strain>
        <tissue evidence="2">Leaf</tissue>
    </source>
</reference>
<gene>
    <name evidence="2" type="ORF">M6B38_232955</name>
</gene>
<organism evidence="2 3">
    <name type="scientific">Iris pallida</name>
    <name type="common">Sweet iris</name>
    <dbReference type="NCBI Taxonomy" id="29817"/>
    <lineage>
        <taxon>Eukaryota</taxon>
        <taxon>Viridiplantae</taxon>
        <taxon>Streptophyta</taxon>
        <taxon>Embryophyta</taxon>
        <taxon>Tracheophyta</taxon>
        <taxon>Spermatophyta</taxon>
        <taxon>Magnoliopsida</taxon>
        <taxon>Liliopsida</taxon>
        <taxon>Asparagales</taxon>
        <taxon>Iridaceae</taxon>
        <taxon>Iridoideae</taxon>
        <taxon>Irideae</taxon>
        <taxon>Iris</taxon>
    </lineage>
</organism>
<accession>A0AAX6DQ32</accession>
<protein>
    <submittedName>
        <fullName evidence="2">Uncharacterized protein</fullName>
    </submittedName>
</protein>
<feature type="region of interest" description="Disordered" evidence="1">
    <location>
        <begin position="144"/>
        <end position="179"/>
    </location>
</feature>
<reference evidence="2" key="1">
    <citation type="journal article" date="2023" name="GigaByte">
        <title>Genome assembly of the bearded iris, Iris pallida Lam.</title>
        <authorList>
            <person name="Bruccoleri R.E."/>
            <person name="Oakeley E.J."/>
            <person name="Faust A.M.E."/>
            <person name="Altorfer M."/>
            <person name="Dessus-Babus S."/>
            <person name="Burckhardt D."/>
            <person name="Oertli M."/>
            <person name="Naumann U."/>
            <person name="Petersen F."/>
            <person name="Wong J."/>
        </authorList>
    </citation>
    <scope>NUCLEOTIDE SEQUENCE</scope>
    <source>
        <strain evidence="2">GSM-AAB239-AS_SAM_17_03QT</strain>
    </source>
</reference>